<organism evidence="1 2">
    <name type="scientific">Burkholderia stabilis</name>
    <dbReference type="NCBI Taxonomy" id="95485"/>
    <lineage>
        <taxon>Bacteria</taxon>
        <taxon>Pseudomonadati</taxon>
        <taxon>Pseudomonadota</taxon>
        <taxon>Betaproteobacteria</taxon>
        <taxon>Burkholderiales</taxon>
        <taxon>Burkholderiaceae</taxon>
        <taxon>Burkholderia</taxon>
        <taxon>Burkholderia cepacia complex</taxon>
    </lineage>
</organism>
<accession>A0AAJ5T3P2</accession>
<keyword evidence="2" id="KW-1185">Reference proteome</keyword>
<gene>
    <name evidence="1" type="ORF">BSTAB16_1466</name>
</gene>
<reference evidence="1 2" key="1">
    <citation type="submission" date="2017-11" db="EMBL/GenBank/DDBJ databases">
        <authorList>
            <person name="Seth-Smith MB H."/>
        </authorList>
    </citation>
    <scope>NUCLEOTIDE SEQUENCE [LARGE SCALE GENOMIC DNA]</scope>
    <source>
        <strain evidence="1">E</strain>
    </source>
</reference>
<evidence type="ECO:0000313" key="2">
    <source>
        <dbReference type="Proteomes" id="UP000268684"/>
    </source>
</evidence>
<dbReference type="RefSeq" id="WP_122166974.1">
    <property type="nucleotide sequence ID" value="NZ_LR025742.1"/>
</dbReference>
<proteinExistence type="predicted"/>
<dbReference type="GeneID" id="71053941"/>
<dbReference type="AlphaFoldDB" id="A0AAJ5T3P2"/>
<dbReference type="EMBL" id="LR025742">
    <property type="protein sequence ID" value="VBB11338.1"/>
    <property type="molecule type" value="Genomic_DNA"/>
</dbReference>
<protein>
    <submittedName>
        <fullName evidence="1">Uncharacterized protein</fullName>
    </submittedName>
</protein>
<evidence type="ECO:0000313" key="1">
    <source>
        <dbReference type="EMBL" id="VBB11338.1"/>
    </source>
</evidence>
<dbReference type="Proteomes" id="UP000268684">
    <property type="component" value="Chromosome I"/>
</dbReference>
<sequence>MSKDAMVLRSESGEFCTTYEAGATSICRRYVQQSPDVTLACETTRLDVLASVLRRDSMSPAGAAVMPDGERTVLIEMLADAAAEVHRLAQLTEAYVSRLQAAGGCVPSDPVRESGACSGQNGALAMRP</sequence>
<name>A0AAJ5T3P2_9BURK</name>